<accession>A0A6N2N2R0</accession>
<name>A0A6N2N2R0_SALVM</name>
<sequence>MENNSSAPPVAGLPLGLPDSILTMLDEVGCAAGVLKSSEEEDAIYDDTAFPMLRRWDGLPCSRRFGSLLLVIEDNNVEQI</sequence>
<evidence type="ECO:0000313" key="1">
    <source>
        <dbReference type="EMBL" id="VFU59991.1"/>
    </source>
</evidence>
<organism evidence="1">
    <name type="scientific">Salix viminalis</name>
    <name type="common">Common osier</name>
    <name type="synonym">Basket willow</name>
    <dbReference type="NCBI Taxonomy" id="40686"/>
    <lineage>
        <taxon>Eukaryota</taxon>
        <taxon>Viridiplantae</taxon>
        <taxon>Streptophyta</taxon>
        <taxon>Embryophyta</taxon>
        <taxon>Tracheophyta</taxon>
        <taxon>Spermatophyta</taxon>
        <taxon>Magnoliopsida</taxon>
        <taxon>eudicotyledons</taxon>
        <taxon>Gunneridae</taxon>
        <taxon>Pentapetalae</taxon>
        <taxon>rosids</taxon>
        <taxon>fabids</taxon>
        <taxon>Malpighiales</taxon>
        <taxon>Salicaceae</taxon>
        <taxon>Saliceae</taxon>
        <taxon>Salix</taxon>
    </lineage>
</organism>
<proteinExistence type="predicted"/>
<reference evidence="1" key="1">
    <citation type="submission" date="2019-03" db="EMBL/GenBank/DDBJ databases">
        <authorList>
            <person name="Mank J."/>
            <person name="Almeida P."/>
        </authorList>
    </citation>
    <scope>NUCLEOTIDE SEQUENCE</scope>
    <source>
        <strain evidence="1">78183</strain>
    </source>
</reference>
<dbReference type="EMBL" id="CAADRP010002041">
    <property type="protein sequence ID" value="VFU59991.1"/>
    <property type="molecule type" value="Genomic_DNA"/>
</dbReference>
<protein>
    <submittedName>
        <fullName evidence="1">Uncharacterized protein</fullName>
    </submittedName>
</protein>
<dbReference type="AlphaFoldDB" id="A0A6N2N2R0"/>
<gene>
    <name evidence="1" type="ORF">SVIM_LOCUS443395</name>
</gene>